<accession>A0A844FBN3</accession>
<feature type="chain" id="PRO_5038866915" description="Alternate signal-mediated exported protein, CPF_0494 family" evidence="1">
    <location>
        <begin position="28"/>
        <end position="172"/>
    </location>
</feature>
<evidence type="ECO:0000313" key="2">
    <source>
        <dbReference type="EMBL" id="MSS40571.1"/>
    </source>
</evidence>
<evidence type="ECO:0008006" key="4">
    <source>
        <dbReference type="Google" id="ProtNLM"/>
    </source>
</evidence>
<name>A0A844FBN3_CLOSV</name>
<proteinExistence type="predicted"/>
<organism evidence="2 3">
    <name type="scientific">Clostridium scindens (strain JCM 10418 / VPI 12708)</name>
    <dbReference type="NCBI Taxonomy" id="29347"/>
    <lineage>
        <taxon>Bacteria</taxon>
        <taxon>Bacillati</taxon>
        <taxon>Bacillota</taxon>
        <taxon>Clostridia</taxon>
        <taxon>Lachnospirales</taxon>
        <taxon>Lachnospiraceae</taxon>
    </lineage>
</organism>
<dbReference type="Proteomes" id="UP000462363">
    <property type="component" value="Unassembled WGS sequence"/>
</dbReference>
<dbReference type="AlphaFoldDB" id="A0A844FBN3"/>
<sequence>MRRFLKKKTVWLTVVAVALAGSMTIHSAIAYFTTYATASGSHPISIGSKTEIVEEFDNWTKHIQIQNTGENECFVRVKVFCGSQFTVQFSGEAGAWEERDGDGYWYYNDVLPAGEMTKELLAEITIPEDLKDSFNVVVIQECTQVLYKEDGTPYADWSKIIDTTTDIGGEGE</sequence>
<evidence type="ECO:0000256" key="1">
    <source>
        <dbReference type="SAM" id="SignalP"/>
    </source>
</evidence>
<dbReference type="GeneID" id="62695195"/>
<dbReference type="RefSeq" id="WP_004606592.1">
    <property type="nucleotide sequence ID" value="NZ_AP024846.1"/>
</dbReference>
<feature type="signal peptide" evidence="1">
    <location>
        <begin position="1"/>
        <end position="27"/>
    </location>
</feature>
<dbReference type="EMBL" id="VUMB01000017">
    <property type="protein sequence ID" value="MSS40571.1"/>
    <property type="molecule type" value="Genomic_DNA"/>
</dbReference>
<evidence type="ECO:0000313" key="3">
    <source>
        <dbReference type="Proteomes" id="UP000462363"/>
    </source>
</evidence>
<gene>
    <name evidence="2" type="ORF">FYJ37_09425</name>
</gene>
<comment type="caution">
    <text evidence="2">The sequence shown here is derived from an EMBL/GenBank/DDBJ whole genome shotgun (WGS) entry which is preliminary data.</text>
</comment>
<reference evidence="2 3" key="1">
    <citation type="submission" date="2019-08" db="EMBL/GenBank/DDBJ databases">
        <title>In-depth cultivation of the pig gut microbiome towards novel bacterial diversity and tailored functional studies.</title>
        <authorList>
            <person name="Wylensek D."/>
            <person name="Hitch T.C.A."/>
            <person name="Clavel T."/>
        </authorList>
    </citation>
    <scope>NUCLEOTIDE SEQUENCE [LARGE SCALE GENOMIC DNA]</scope>
    <source>
        <strain evidence="2 3">BL-389-WT-3D</strain>
    </source>
</reference>
<keyword evidence="1" id="KW-0732">Signal</keyword>
<protein>
    <recommendedName>
        <fullName evidence="4">Alternate signal-mediated exported protein, CPF_0494 family</fullName>
    </recommendedName>
</protein>